<dbReference type="PANTHER" id="PTHR30024">
    <property type="entry name" value="ALIPHATIC SULFONATES-BINDING PROTEIN-RELATED"/>
    <property type="match status" value="1"/>
</dbReference>
<organism evidence="6 7">
    <name type="scientific">Pseudomonas typographi</name>
    <dbReference type="NCBI Taxonomy" id="2715964"/>
    <lineage>
        <taxon>Bacteria</taxon>
        <taxon>Pseudomonadati</taxon>
        <taxon>Pseudomonadota</taxon>
        <taxon>Gammaproteobacteria</taxon>
        <taxon>Pseudomonadales</taxon>
        <taxon>Pseudomonadaceae</taxon>
        <taxon>Pseudomonas</taxon>
    </lineage>
</organism>
<evidence type="ECO:0000256" key="3">
    <source>
        <dbReference type="ARBA" id="ARBA00022448"/>
    </source>
</evidence>
<dbReference type="PANTHER" id="PTHR30024:SF42">
    <property type="entry name" value="ALIPHATIC SULFONATES-BINDING PROTEIN-RELATED"/>
    <property type="match status" value="1"/>
</dbReference>
<dbReference type="NCBIfam" id="TIGR01728">
    <property type="entry name" value="SsuA_fam"/>
    <property type="match status" value="1"/>
</dbReference>
<name>A0ABR7Z308_9PSED</name>
<accession>A0ABR7Z308</accession>
<evidence type="ECO:0000313" key="7">
    <source>
        <dbReference type="Proteomes" id="UP000805841"/>
    </source>
</evidence>
<dbReference type="Gene3D" id="3.40.190.10">
    <property type="entry name" value="Periplasmic binding protein-like II"/>
    <property type="match status" value="2"/>
</dbReference>
<keyword evidence="3" id="KW-0813">Transport</keyword>
<dbReference type="InterPro" id="IPR010067">
    <property type="entry name" value="ABC_SsuA_sub-bd"/>
</dbReference>
<keyword evidence="4" id="KW-0732">Signal</keyword>
<evidence type="ECO:0000313" key="6">
    <source>
        <dbReference type="EMBL" id="MBD1599661.1"/>
    </source>
</evidence>
<keyword evidence="7" id="KW-1185">Reference proteome</keyword>
<comment type="subcellular location">
    <subcellularLocation>
        <location evidence="1">Periplasm</location>
    </subcellularLocation>
</comment>
<reference evidence="6 7" key="1">
    <citation type="journal article" date="2020" name="Insects">
        <title>Bacteria Belonging to Pseudomonas typographi sp. nov. from the Bark Beetle Ips typographus Have Genomic Potential to Aid in the Host Ecology.</title>
        <authorList>
            <person name="Peral-Aranega E."/>
            <person name="Saati-Santamaria Z."/>
            <person name="Kolarik M."/>
            <person name="Rivas R."/>
            <person name="Garcia-Fraile P."/>
        </authorList>
    </citation>
    <scope>NUCLEOTIDE SEQUENCE [LARGE SCALE GENOMIC DNA]</scope>
    <source>
        <strain evidence="6 7">CA3A</strain>
    </source>
</reference>
<dbReference type="RefSeq" id="WP_190421279.1">
    <property type="nucleotide sequence ID" value="NZ_JAAOCA010000015.1"/>
</dbReference>
<sequence>MDNGNNKRLNALSRRNVIKAGIGLAAAWQLGSVHAAEASTLRIGYQKFNTLNILKGTGLFEKALQPHGIQVEWREFPGGSQLVEALYTGAIDVGHASDAVSVFQQATGKNLNYLAAESPYPGGIGLLVKEDSQITQVAHLKGRRVGVGKGYNIQYALIRALQSHGLAYSDIEPVYIVTASDAVAAYQAGSIDAVGLWDPFLAGAQLATPSRLLFDGTGLSNNRTFHLARPEAIEPHRQALALLFETLKQTNQWAEQNPDKVVALLAPQLGIDPNILDLATKRRRYGIVPLSAAIAEEQQRMADVFLELKLIPNKIDVQTLFSTAVVV</sequence>
<protein>
    <submittedName>
        <fullName evidence="6">Aliphatic sulfonate ABC transporter substrate-binding protein</fullName>
    </submittedName>
</protein>
<dbReference type="InterPro" id="IPR015168">
    <property type="entry name" value="SsuA/THI5"/>
</dbReference>
<dbReference type="PROSITE" id="PS51318">
    <property type="entry name" value="TAT"/>
    <property type="match status" value="1"/>
</dbReference>
<evidence type="ECO:0000256" key="4">
    <source>
        <dbReference type="ARBA" id="ARBA00022729"/>
    </source>
</evidence>
<dbReference type="Pfam" id="PF09084">
    <property type="entry name" value="NMT1"/>
    <property type="match status" value="1"/>
</dbReference>
<proteinExistence type="inferred from homology"/>
<comment type="caution">
    <text evidence="6">The sequence shown here is derived from an EMBL/GenBank/DDBJ whole genome shotgun (WGS) entry which is preliminary data.</text>
</comment>
<gene>
    <name evidence="6" type="ORF">HAQ05_13220</name>
</gene>
<dbReference type="SMART" id="SM00062">
    <property type="entry name" value="PBPb"/>
    <property type="match status" value="1"/>
</dbReference>
<evidence type="ECO:0000259" key="5">
    <source>
        <dbReference type="SMART" id="SM00062"/>
    </source>
</evidence>
<evidence type="ECO:0000256" key="1">
    <source>
        <dbReference type="ARBA" id="ARBA00004418"/>
    </source>
</evidence>
<evidence type="ECO:0000256" key="2">
    <source>
        <dbReference type="ARBA" id="ARBA00010742"/>
    </source>
</evidence>
<dbReference type="InterPro" id="IPR006311">
    <property type="entry name" value="TAT_signal"/>
</dbReference>
<dbReference type="Proteomes" id="UP000805841">
    <property type="component" value="Unassembled WGS sequence"/>
</dbReference>
<dbReference type="EMBL" id="JAAOCA010000015">
    <property type="protein sequence ID" value="MBD1599661.1"/>
    <property type="molecule type" value="Genomic_DNA"/>
</dbReference>
<comment type="similarity">
    <text evidence="2">Belongs to the bacterial solute-binding protein SsuA/TauA family.</text>
</comment>
<dbReference type="SUPFAM" id="SSF53850">
    <property type="entry name" value="Periplasmic binding protein-like II"/>
    <property type="match status" value="1"/>
</dbReference>
<feature type="domain" description="Solute-binding protein family 3/N-terminal" evidence="5">
    <location>
        <begin position="40"/>
        <end position="261"/>
    </location>
</feature>
<dbReference type="InterPro" id="IPR001638">
    <property type="entry name" value="Solute-binding_3/MltF_N"/>
</dbReference>